<accession>A0A7W6H0A9</accession>
<organism evidence="2 3">
    <name type="scientific">Sulfitobacter undariae</name>
    <dbReference type="NCBI Taxonomy" id="1563671"/>
    <lineage>
        <taxon>Bacteria</taxon>
        <taxon>Pseudomonadati</taxon>
        <taxon>Pseudomonadota</taxon>
        <taxon>Alphaproteobacteria</taxon>
        <taxon>Rhodobacterales</taxon>
        <taxon>Roseobacteraceae</taxon>
        <taxon>Sulfitobacter</taxon>
    </lineage>
</organism>
<evidence type="ECO:0000259" key="1">
    <source>
        <dbReference type="PROSITE" id="PS51704"/>
    </source>
</evidence>
<dbReference type="PANTHER" id="PTHR46211:SF1">
    <property type="entry name" value="GLYCEROPHOSPHODIESTER PHOSPHODIESTERASE, CYTOPLASMIC"/>
    <property type="match status" value="1"/>
</dbReference>
<dbReference type="InterPro" id="IPR017946">
    <property type="entry name" value="PLC-like_Pdiesterase_TIM-brl"/>
</dbReference>
<dbReference type="GO" id="GO:0006629">
    <property type="term" value="P:lipid metabolic process"/>
    <property type="evidence" value="ECO:0007669"/>
    <property type="project" value="InterPro"/>
</dbReference>
<dbReference type="PANTHER" id="PTHR46211">
    <property type="entry name" value="GLYCEROPHOSPHORYL DIESTER PHOSPHODIESTERASE"/>
    <property type="match status" value="1"/>
</dbReference>
<keyword evidence="3" id="KW-1185">Reference proteome</keyword>
<protein>
    <submittedName>
        <fullName evidence="2">Glycerophosphoryl diester phosphodiesterase</fullName>
    </submittedName>
</protein>
<gene>
    <name evidence="2" type="ORF">GGR95_000098</name>
</gene>
<dbReference type="Proteomes" id="UP000530268">
    <property type="component" value="Unassembled WGS sequence"/>
</dbReference>
<dbReference type="AlphaFoldDB" id="A0A7W6H0A9"/>
<comment type="caution">
    <text evidence="2">The sequence shown here is derived from an EMBL/GenBank/DDBJ whole genome shotgun (WGS) entry which is preliminary data.</text>
</comment>
<dbReference type="EMBL" id="JACIEI010000001">
    <property type="protein sequence ID" value="MBB3992479.1"/>
    <property type="molecule type" value="Genomic_DNA"/>
</dbReference>
<dbReference type="SUPFAM" id="SSF51695">
    <property type="entry name" value="PLC-like phosphodiesterases"/>
    <property type="match status" value="1"/>
</dbReference>
<dbReference type="Gene3D" id="3.20.20.190">
    <property type="entry name" value="Phosphatidylinositol (PI) phosphodiesterase"/>
    <property type="match status" value="1"/>
</dbReference>
<dbReference type="RefSeq" id="WP_184561683.1">
    <property type="nucleotide sequence ID" value="NZ_JACIEI010000001.1"/>
</dbReference>
<evidence type="ECO:0000313" key="2">
    <source>
        <dbReference type="EMBL" id="MBB3992479.1"/>
    </source>
</evidence>
<dbReference type="Pfam" id="PF03009">
    <property type="entry name" value="GDPD"/>
    <property type="match status" value="1"/>
</dbReference>
<dbReference type="InterPro" id="IPR030395">
    <property type="entry name" value="GP_PDE_dom"/>
</dbReference>
<reference evidence="2 3" key="1">
    <citation type="submission" date="2020-08" db="EMBL/GenBank/DDBJ databases">
        <title>Genomic Encyclopedia of Type Strains, Phase IV (KMG-IV): sequencing the most valuable type-strain genomes for metagenomic binning, comparative biology and taxonomic classification.</title>
        <authorList>
            <person name="Goeker M."/>
        </authorList>
    </citation>
    <scope>NUCLEOTIDE SEQUENCE [LARGE SCALE GENOMIC DNA]</scope>
    <source>
        <strain evidence="2 3">DSM 102234</strain>
    </source>
</reference>
<feature type="domain" description="GP-PDE" evidence="1">
    <location>
        <begin position="7"/>
        <end position="256"/>
    </location>
</feature>
<dbReference type="PROSITE" id="PS51704">
    <property type="entry name" value="GP_PDE"/>
    <property type="match status" value="1"/>
</dbReference>
<proteinExistence type="predicted"/>
<evidence type="ECO:0000313" key="3">
    <source>
        <dbReference type="Proteomes" id="UP000530268"/>
    </source>
</evidence>
<sequence length="256" mass="27510">MTAKLLPRSFVTQPLAHRALHDIENGRPENSRAAIQAAIDAGYGIEIDVQLSADGVAMVFHDYQLDRLTEAKGPVRLLSAAALKAIPLRGGDETIPDLGEVLALVAGQVPLLVEVKDQDGAMGTNVGALERATAQALQGYQGDVAVMSFNPHSVAMMQQLCPDVPRGITTCSYRPMDWPLPTATCDALREIPDYSRVGACFISHEADDLDNPRVGELKQEGAVICSWTIRSTEEEAAARRVADNITFEGYLAAIDA</sequence>
<name>A0A7W6H0A9_9RHOB</name>
<dbReference type="GO" id="GO:0008081">
    <property type="term" value="F:phosphoric diester hydrolase activity"/>
    <property type="evidence" value="ECO:0007669"/>
    <property type="project" value="InterPro"/>
</dbReference>